<sequence>MITGEVAPGWPGLGFSPVGFAVAALVLAPNLLLVFVGPRGRAPKPRVPPVIQALEGIGQVACLVVPTATVSTAMNPAVLAAAGAVLVVYYAGWVRFLASGRRWASLYEPWGSVPVPMAITPVLVFLLAGIGLANLWVVAASLVLAAGHIPASLRAARVLADG</sequence>
<feature type="transmembrane region" description="Helical" evidence="1">
    <location>
        <begin position="18"/>
        <end position="36"/>
    </location>
</feature>
<comment type="caution">
    <text evidence="2">The sequence shown here is derived from an EMBL/GenBank/DDBJ whole genome shotgun (WGS) entry which is preliminary data.</text>
</comment>
<reference evidence="2 3" key="1">
    <citation type="submission" date="2019-08" db="EMBL/GenBank/DDBJ databases">
        <authorList>
            <person name="Dong K."/>
        </authorList>
    </citation>
    <scope>NUCLEOTIDE SEQUENCE [LARGE SCALE GENOMIC DNA]</scope>
    <source>
        <strain evidence="2 3">K-1</strain>
    </source>
</reference>
<evidence type="ECO:0000313" key="3">
    <source>
        <dbReference type="Proteomes" id="UP000321949"/>
    </source>
</evidence>
<evidence type="ECO:0000313" key="2">
    <source>
        <dbReference type="EMBL" id="TXK11205.1"/>
    </source>
</evidence>
<dbReference type="AlphaFoldDB" id="A0A5C8HY18"/>
<evidence type="ECO:0000256" key="1">
    <source>
        <dbReference type="SAM" id="Phobius"/>
    </source>
</evidence>
<feature type="transmembrane region" description="Helical" evidence="1">
    <location>
        <begin position="118"/>
        <end position="147"/>
    </location>
</feature>
<feature type="transmembrane region" description="Helical" evidence="1">
    <location>
        <begin position="77"/>
        <end position="98"/>
    </location>
</feature>
<dbReference type="OrthoDB" id="5071496at2"/>
<keyword evidence="1" id="KW-0472">Membrane</keyword>
<protein>
    <submittedName>
        <fullName evidence="2">Uncharacterized protein</fullName>
    </submittedName>
</protein>
<dbReference type="Proteomes" id="UP000321949">
    <property type="component" value="Unassembled WGS sequence"/>
</dbReference>
<keyword evidence="1" id="KW-1133">Transmembrane helix</keyword>
<dbReference type="RefSeq" id="WP_147051370.1">
    <property type="nucleotide sequence ID" value="NZ_BKAH01000018.1"/>
</dbReference>
<keyword evidence="1" id="KW-0812">Transmembrane</keyword>
<gene>
    <name evidence="2" type="ORF">FVP74_07610</name>
</gene>
<name>A0A5C8HY18_9MICO</name>
<keyword evidence="3" id="KW-1185">Reference proteome</keyword>
<accession>A0A5C8HY18</accession>
<proteinExistence type="predicted"/>
<dbReference type="EMBL" id="VRSX01000003">
    <property type="protein sequence ID" value="TXK11205.1"/>
    <property type="molecule type" value="Genomic_DNA"/>
</dbReference>
<organism evidence="2 3">
    <name type="scientific">Microbacterium saccharophilum</name>
    <dbReference type="NCBI Taxonomy" id="1213358"/>
    <lineage>
        <taxon>Bacteria</taxon>
        <taxon>Bacillati</taxon>
        <taxon>Actinomycetota</taxon>
        <taxon>Actinomycetes</taxon>
        <taxon>Micrococcales</taxon>
        <taxon>Microbacteriaceae</taxon>
        <taxon>Microbacterium</taxon>
    </lineage>
</organism>